<dbReference type="GO" id="GO:0005789">
    <property type="term" value="C:endoplasmic reticulum membrane"/>
    <property type="evidence" value="ECO:0007669"/>
    <property type="project" value="UniProtKB-SubCell"/>
</dbReference>
<dbReference type="GO" id="GO:0030497">
    <property type="term" value="P:fatty acid elongation"/>
    <property type="evidence" value="ECO:0007669"/>
    <property type="project" value="TreeGrafter"/>
</dbReference>
<feature type="transmembrane region" description="Helical" evidence="14">
    <location>
        <begin position="142"/>
        <end position="170"/>
    </location>
</feature>
<comment type="pathway">
    <text evidence="2 14">Lipid metabolism; fatty acid biosynthesis.</text>
</comment>
<feature type="transmembrane region" description="Helical" evidence="14">
    <location>
        <begin position="54"/>
        <end position="73"/>
    </location>
</feature>
<evidence type="ECO:0000256" key="3">
    <source>
        <dbReference type="ARBA" id="ARBA00007811"/>
    </source>
</evidence>
<dbReference type="Proteomes" id="UP001208570">
    <property type="component" value="Unassembled WGS sequence"/>
</dbReference>
<evidence type="ECO:0000313" key="15">
    <source>
        <dbReference type="EMBL" id="KAK2158236.1"/>
    </source>
</evidence>
<keyword evidence="7 14" id="KW-0276">Fatty acid metabolism</keyword>
<evidence type="ECO:0000256" key="5">
    <source>
        <dbReference type="ARBA" id="ARBA00022516"/>
    </source>
</evidence>
<protein>
    <recommendedName>
        <fullName evidence="4 14">Very-long-chain (3R)-3-hydroxyacyl-CoA dehydratase</fullName>
        <ecNumber evidence="4 14">4.2.1.134</ecNumber>
    </recommendedName>
</protein>
<evidence type="ECO:0000256" key="11">
    <source>
        <dbReference type="ARBA" id="ARBA00023160"/>
    </source>
</evidence>
<keyword evidence="12 14" id="KW-0456">Lyase</keyword>
<comment type="subcellular location">
    <subcellularLocation>
        <location evidence="14">Endoplasmic reticulum membrane</location>
        <topology evidence="14">Multi-pass membrane protein</topology>
    </subcellularLocation>
    <subcellularLocation>
        <location evidence="1">Membrane</location>
        <topology evidence="1">Multi-pass membrane protein</topology>
    </subcellularLocation>
</comment>
<proteinExistence type="inferred from homology"/>
<comment type="catalytic activity">
    <reaction evidence="13 14">
        <text>a very-long-chain (3R)-3-hydroxyacyl-CoA = a very-long-chain (2E)-enoyl-CoA + H2O</text>
        <dbReference type="Rhea" id="RHEA:45812"/>
        <dbReference type="ChEBI" id="CHEBI:15377"/>
        <dbReference type="ChEBI" id="CHEBI:83728"/>
        <dbReference type="ChEBI" id="CHEBI:85440"/>
        <dbReference type="EC" id="4.2.1.134"/>
    </reaction>
</comment>
<evidence type="ECO:0000256" key="8">
    <source>
        <dbReference type="ARBA" id="ARBA00022989"/>
    </source>
</evidence>
<keyword evidence="16" id="KW-1185">Reference proteome</keyword>
<evidence type="ECO:0000256" key="12">
    <source>
        <dbReference type="ARBA" id="ARBA00023239"/>
    </source>
</evidence>
<evidence type="ECO:0000256" key="2">
    <source>
        <dbReference type="ARBA" id="ARBA00005194"/>
    </source>
</evidence>
<name>A0AAD9JS63_9ANNE</name>
<keyword evidence="8 14" id="KW-1133">Transmembrane helix</keyword>
<dbReference type="GO" id="GO:0102158">
    <property type="term" value="F:very-long-chain (3R)-3-hydroxyacyl-CoA dehydratase activity"/>
    <property type="evidence" value="ECO:0007669"/>
    <property type="project" value="UniProtKB-EC"/>
</dbReference>
<evidence type="ECO:0000256" key="6">
    <source>
        <dbReference type="ARBA" id="ARBA00022692"/>
    </source>
</evidence>
<comment type="function">
    <text evidence="14">Catalyzes the third of the four reactions of the long-chain fatty acids elongation cycle. This endoplasmic reticulum-bound enzymatic process, allows the addition of two carbons to the chain of long- and very long-chain fatty acids/VLCFAs per cycle. This enzyme catalyzes the dehydration of the 3-hydroxyacyl-CoA intermediate into trans-2,3-enoyl-CoA, within each cycle of fatty acid elongation. Thereby, it participates to the production of VLCFAs of different chain lengths that are involved in multiple biological processes as precursors of membrane lipids and lipid mediators.</text>
</comment>
<keyword evidence="10 14" id="KW-0472">Membrane</keyword>
<evidence type="ECO:0000256" key="1">
    <source>
        <dbReference type="ARBA" id="ARBA00004141"/>
    </source>
</evidence>
<dbReference type="GO" id="GO:0030148">
    <property type="term" value="P:sphingolipid biosynthetic process"/>
    <property type="evidence" value="ECO:0007669"/>
    <property type="project" value="TreeGrafter"/>
</dbReference>
<evidence type="ECO:0000256" key="9">
    <source>
        <dbReference type="ARBA" id="ARBA00023098"/>
    </source>
</evidence>
<feature type="transmembrane region" description="Helical" evidence="14">
    <location>
        <begin position="190"/>
        <end position="209"/>
    </location>
</feature>
<keyword evidence="5 14" id="KW-0444">Lipid biosynthesis</keyword>
<dbReference type="EC" id="4.2.1.134" evidence="4 14"/>
<dbReference type="GO" id="GO:0042761">
    <property type="term" value="P:very long-chain fatty acid biosynthetic process"/>
    <property type="evidence" value="ECO:0007669"/>
    <property type="project" value="TreeGrafter"/>
</dbReference>
<organism evidence="15 16">
    <name type="scientific">Paralvinella palmiformis</name>
    <dbReference type="NCBI Taxonomy" id="53620"/>
    <lineage>
        <taxon>Eukaryota</taxon>
        <taxon>Metazoa</taxon>
        <taxon>Spiralia</taxon>
        <taxon>Lophotrochozoa</taxon>
        <taxon>Annelida</taxon>
        <taxon>Polychaeta</taxon>
        <taxon>Sedentaria</taxon>
        <taxon>Canalipalpata</taxon>
        <taxon>Terebellida</taxon>
        <taxon>Terebelliformia</taxon>
        <taxon>Alvinellidae</taxon>
        <taxon>Paralvinella</taxon>
    </lineage>
</organism>
<dbReference type="InterPro" id="IPR007482">
    <property type="entry name" value="Tyr_Pase-like_PTPLA"/>
</dbReference>
<feature type="transmembrane region" description="Helical" evidence="14">
    <location>
        <begin position="20"/>
        <end position="42"/>
    </location>
</feature>
<evidence type="ECO:0000256" key="14">
    <source>
        <dbReference type="RuleBase" id="RU363109"/>
    </source>
</evidence>
<feature type="transmembrane region" description="Helical" evidence="14">
    <location>
        <begin position="110"/>
        <end position="130"/>
    </location>
</feature>
<keyword evidence="14" id="KW-0256">Endoplasmic reticulum</keyword>
<keyword evidence="6 14" id="KW-0812">Transmembrane</keyword>
<comment type="similarity">
    <text evidence="3 14">Belongs to the very long-chain fatty acids dehydratase HACD family.</text>
</comment>
<evidence type="ECO:0000256" key="10">
    <source>
        <dbReference type="ARBA" id="ARBA00023136"/>
    </source>
</evidence>
<keyword evidence="9 14" id="KW-0443">Lipid metabolism</keyword>
<keyword evidence="11 14" id="KW-0275">Fatty acid biosynthesis</keyword>
<dbReference type="PANTHER" id="PTHR11035">
    <property type="entry name" value="VERY-LONG-CHAIN (3R)-3-HYDROXYACYL-COA DEHYDRATASE"/>
    <property type="match status" value="1"/>
</dbReference>
<reference evidence="15" key="1">
    <citation type="journal article" date="2023" name="Mol. Biol. Evol.">
        <title>Third-Generation Sequencing Reveals the Adaptive Role of the Epigenome in Three Deep-Sea Polychaetes.</title>
        <authorList>
            <person name="Perez M."/>
            <person name="Aroh O."/>
            <person name="Sun Y."/>
            <person name="Lan Y."/>
            <person name="Juniper S.K."/>
            <person name="Young C.R."/>
            <person name="Angers B."/>
            <person name="Qian P.Y."/>
        </authorList>
    </citation>
    <scope>NUCLEOTIDE SEQUENCE</scope>
    <source>
        <strain evidence="15">P08H-3</strain>
    </source>
</reference>
<evidence type="ECO:0000256" key="13">
    <source>
        <dbReference type="ARBA" id="ARBA00036671"/>
    </source>
</evidence>
<evidence type="ECO:0000256" key="7">
    <source>
        <dbReference type="ARBA" id="ARBA00022832"/>
    </source>
</evidence>
<dbReference type="EMBL" id="JAODUP010000174">
    <property type="protein sequence ID" value="KAK2158236.1"/>
    <property type="molecule type" value="Genomic_DNA"/>
</dbReference>
<evidence type="ECO:0000256" key="4">
    <source>
        <dbReference type="ARBA" id="ARBA00013122"/>
    </source>
</evidence>
<feature type="transmembrane region" description="Helical" evidence="14">
    <location>
        <begin position="80"/>
        <end position="98"/>
    </location>
</feature>
<comment type="caution">
    <text evidence="15">The sequence shown here is derived from an EMBL/GenBank/DDBJ whole genome shotgun (WGS) entry which is preliminary data.</text>
</comment>
<sequence length="228" mass="25781">MSSEKAKSGFNLTVSSGYLILYNLAQAAGWTLLAVAAGIHLIEHGTVGLYDKGHFLLNVFQTLALLEIIHPLLGLVKTGVFLTGFQVASRLFITWGIVYSVPEVQSKVGVPLFMFAWTLTEIIRYSYYIFAQVKSIPYVLQWCRYTFFIVLYPIGVSGELLSTYFALPYIKKTALYSVAMPNPANMSFSYYHICVMVMLLYIPIFPQLYMHMFAQRRKIIGGVQKKVV</sequence>
<dbReference type="Pfam" id="PF04387">
    <property type="entry name" value="PTPLA"/>
    <property type="match status" value="1"/>
</dbReference>
<dbReference type="AlphaFoldDB" id="A0AAD9JS63"/>
<evidence type="ECO:0000313" key="16">
    <source>
        <dbReference type="Proteomes" id="UP001208570"/>
    </source>
</evidence>
<accession>A0AAD9JS63</accession>
<dbReference type="PANTHER" id="PTHR11035:SF3">
    <property type="entry name" value="VERY-LONG-CHAIN (3R)-3-HYDROXYACYL-COA DEHYDRATASE"/>
    <property type="match status" value="1"/>
</dbReference>
<gene>
    <name evidence="15" type="ORF">LSH36_174g04055</name>
</gene>